<keyword evidence="5" id="KW-0735">Signal-anchor</keyword>
<dbReference type="GO" id="GO:0000139">
    <property type="term" value="C:Golgi membrane"/>
    <property type="evidence" value="ECO:0007669"/>
    <property type="project" value="UniProtKB-SubCell"/>
</dbReference>
<dbReference type="Pfam" id="PF01762">
    <property type="entry name" value="Galactosyl_T"/>
    <property type="match status" value="1"/>
</dbReference>
<dbReference type="Gene3D" id="3.90.550.50">
    <property type="match status" value="1"/>
</dbReference>
<protein>
    <recommendedName>
        <fullName evidence="10">Hexosyltransferase</fullName>
    </recommendedName>
</protein>
<dbReference type="EMBL" id="MN740650">
    <property type="protein sequence ID" value="QHS79726.1"/>
    <property type="molecule type" value="Genomic_DNA"/>
</dbReference>
<evidence type="ECO:0000256" key="5">
    <source>
        <dbReference type="ARBA" id="ARBA00022968"/>
    </source>
</evidence>
<evidence type="ECO:0000256" key="1">
    <source>
        <dbReference type="ARBA" id="ARBA00004323"/>
    </source>
</evidence>
<dbReference type="InterPro" id="IPR002659">
    <property type="entry name" value="Glyco_trans_31"/>
</dbReference>
<evidence type="ECO:0000256" key="6">
    <source>
        <dbReference type="ARBA" id="ARBA00022989"/>
    </source>
</evidence>
<keyword evidence="4" id="KW-0812">Transmembrane</keyword>
<dbReference type="GO" id="GO:0016758">
    <property type="term" value="F:hexosyltransferase activity"/>
    <property type="evidence" value="ECO:0007669"/>
    <property type="project" value="InterPro"/>
</dbReference>
<comment type="subcellular location">
    <subcellularLocation>
        <location evidence="1">Golgi apparatus membrane</location>
        <topology evidence="1">Single-pass type II membrane protein</topology>
    </subcellularLocation>
</comment>
<evidence type="ECO:0008006" key="10">
    <source>
        <dbReference type="Google" id="ProtNLM"/>
    </source>
</evidence>
<sequence>MTEQARGCILILSHCASDRLEKLTWIQDIPEDRLDYVIIHADPALEKDYVYSPDTHVCTLRCPDDYLNLCIKVKLSMNFILTEFDPSFVVKIDDDMIVNIPRLMMYIDSPDHCDYEGVTTYNYNFIYCGGPLYYLNRTALNFVINMKTHGFTYQEDACVGRCLKQNQCSTRHVSTYTGVFDELTTAIAYHDGLRIFFSGESAGETLSDHAKRVSYDAASDDIVDITPKPIQKRYSILSIMHGHSR</sequence>
<proteinExistence type="predicted"/>
<organism evidence="9">
    <name type="scientific">viral metagenome</name>
    <dbReference type="NCBI Taxonomy" id="1070528"/>
    <lineage>
        <taxon>unclassified sequences</taxon>
        <taxon>metagenomes</taxon>
        <taxon>organismal metagenomes</taxon>
    </lineage>
</organism>
<evidence type="ECO:0000256" key="8">
    <source>
        <dbReference type="ARBA" id="ARBA00023136"/>
    </source>
</evidence>
<keyword evidence="7" id="KW-0333">Golgi apparatus</keyword>
<keyword evidence="8" id="KW-0472">Membrane</keyword>
<name>A0A6C0AJA3_9ZZZZ</name>
<evidence type="ECO:0000256" key="2">
    <source>
        <dbReference type="ARBA" id="ARBA00022676"/>
    </source>
</evidence>
<evidence type="ECO:0000256" key="3">
    <source>
        <dbReference type="ARBA" id="ARBA00022679"/>
    </source>
</evidence>
<keyword evidence="3" id="KW-0808">Transferase</keyword>
<evidence type="ECO:0000313" key="9">
    <source>
        <dbReference type="EMBL" id="QHS79726.1"/>
    </source>
</evidence>
<evidence type="ECO:0000256" key="4">
    <source>
        <dbReference type="ARBA" id="ARBA00022692"/>
    </source>
</evidence>
<accession>A0A6C0AJA3</accession>
<dbReference type="AlphaFoldDB" id="A0A6C0AJA3"/>
<evidence type="ECO:0000256" key="7">
    <source>
        <dbReference type="ARBA" id="ARBA00023034"/>
    </source>
</evidence>
<keyword evidence="6" id="KW-1133">Transmembrane helix</keyword>
<keyword evidence="2" id="KW-0328">Glycosyltransferase</keyword>
<reference evidence="9" key="1">
    <citation type="journal article" date="2020" name="Nature">
        <title>Giant virus diversity and host interactions through global metagenomics.</title>
        <authorList>
            <person name="Schulz F."/>
            <person name="Roux S."/>
            <person name="Paez-Espino D."/>
            <person name="Jungbluth S."/>
            <person name="Walsh D.A."/>
            <person name="Denef V.J."/>
            <person name="McMahon K.D."/>
            <person name="Konstantinidis K.T."/>
            <person name="Eloe-Fadrosh E.A."/>
            <person name="Kyrpides N.C."/>
            <person name="Woyke T."/>
        </authorList>
    </citation>
    <scope>NUCLEOTIDE SEQUENCE</scope>
    <source>
        <strain evidence="9">GVMAG-S-1035303-20</strain>
    </source>
</reference>